<keyword evidence="3" id="KW-1185">Reference proteome</keyword>
<dbReference type="RefSeq" id="WP_309388171.1">
    <property type="nucleotide sequence ID" value="NZ_JADBEO010000001.1"/>
</dbReference>
<evidence type="ECO:0000313" key="3">
    <source>
        <dbReference type="Proteomes" id="UP001181622"/>
    </source>
</evidence>
<dbReference type="Proteomes" id="UP001181622">
    <property type="component" value="Unassembled WGS sequence"/>
</dbReference>
<evidence type="ECO:0000313" key="2">
    <source>
        <dbReference type="EMBL" id="MDR4305123.1"/>
    </source>
</evidence>
<dbReference type="InterPro" id="IPR004675">
    <property type="entry name" value="AhpD_core"/>
</dbReference>
<protein>
    <submittedName>
        <fullName evidence="2">Carboxymuconolactone decarboxylase family protein</fullName>
    </submittedName>
</protein>
<comment type="caution">
    <text evidence="2">The sequence shown here is derived from an EMBL/GenBank/DDBJ whole genome shotgun (WGS) entry which is preliminary data.</text>
</comment>
<dbReference type="EMBL" id="JADBEO010000001">
    <property type="protein sequence ID" value="MDR4305123.1"/>
    <property type="molecule type" value="Genomic_DNA"/>
</dbReference>
<sequence length="152" mass="16859">MNRRFDIMRAAPDALKAMLAVSDYVNKCGLEPSLLHLVKLRASQINGCANCIHMHFHEALADGDTADRLILLDAWRETDVYSPRERAALAWTEALTLVAETRAPDDVYETVRSEFSEAETMRLSVAITTINAWNRLAIGARVHPQVAVKAAA</sequence>
<feature type="domain" description="Carboxymuconolactone decarboxylase-like" evidence="1">
    <location>
        <begin position="12"/>
        <end position="94"/>
    </location>
</feature>
<proteinExistence type="predicted"/>
<reference evidence="2" key="1">
    <citation type="submission" date="2020-10" db="EMBL/GenBank/DDBJ databases">
        <authorList>
            <person name="Abbas A."/>
            <person name="Razzaq R."/>
            <person name="Waqas M."/>
            <person name="Abbas N."/>
            <person name="Nielsen T.K."/>
            <person name="Hansen L.H."/>
            <person name="Hussain S."/>
            <person name="Shahid M."/>
        </authorList>
    </citation>
    <scope>NUCLEOTIDE SEQUENCE</scope>
    <source>
        <strain evidence="2">S14</strain>
    </source>
</reference>
<dbReference type="InterPro" id="IPR003779">
    <property type="entry name" value="CMD-like"/>
</dbReference>
<dbReference type="Pfam" id="PF02627">
    <property type="entry name" value="CMD"/>
    <property type="match status" value="1"/>
</dbReference>
<dbReference type="PANTHER" id="PTHR34846">
    <property type="entry name" value="4-CARBOXYMUCONOLACTONE DECARBOXYLASE FAMILY PROTEIN (AFU_ORTHOLOGUE AFUA_6G11590)"/>
    <property type="match status" value="1"/>
</dbReference>
<dbReference type="Gene3D" id="1.20.1290.10">
    <property type="entry name" value="AhpD-like"/>
    <property type="match status" value="1"/>
</dbReference>
<organism evidence="2 3">
    <name type="scientific">Chelatococcus sambhunathii</name>
    <dbReference type="NCBI Taxonomy" id="363953"/>
    <lineage>
        <taxon>Bacteria</taxon>
        <taxon>Pseudomonadati</taxon>
        <taxon>Pseudomonadota</taxon>
        <taxon>Alphaproteobacteria</taxon>
        <taxon>Hyphomicrobiales</taxon>
        <taxon>Chelatococcaceae</taxon>
        <taxon>Chelatococcus</taxon>
    </lineage>
</organism>
<gene>
    <name evidence="2" type="ORF">IHQ68_00580</name>
</gene>
<name>A0ABU1DAI5_9HYPH</name>
<dbReference type="PANTHER" id="PTHR34846:SF10">
    <property type="entry name" value="CYTOPLASMIC PROTEIN"/>
    <property type="match status" value="1"/>
</dbReference>
<dbReference type="SUPFAM" id="SSF69118">
    <property type="entry name" value="AhpD-like"/>
    <property type="match status" value="1"/>
</dbReference>
<dbReference type="InterPro" id="IPR029032">
    <property type="entry name" value="AhpD-like"/>
</dbReference>
<evidence type="ECO:0000259" key="1">
    <source>
        <dbReference type="Pfam" id="PF02627"/>
    </source>
</evidence>
<accession>A0ABU1DAI5</accession>
<dbReference type="NCBIfam" id="TIGR00778">
    <property type="entry name" value="ahpD_dom"/>
    <property type="match status" value="1"/>
</dbReference>